<evidence type="ECO:0000313" key="3">
    <source>
        <dbReference type="Proteomes" id="UP001501333"/>
    </source>
</evidence>
<evidence type="ECO:0000256" key="1">
    <source>
        <dbReference type="SAM" id="SignalP"/>
    </source>
</evidence>
<dbReference type="EMBL" id="BAABAO010000013">
    <property type="protein sequence ID" value="GAA4138339.1"/>
    <property type="molecule type" value="Genomic_DNA"/>
</dbReference>
<reference evidence="3" key="1">
    <citation type="journal article" date="2019" name="Int. J. Syst. Evol. Microbiol.">
        <title>The Global Catalogue of Microorganisms (GCM) 10K type strain sequencing project: providing services to taxonomists for standard genome sequencing and annotation.</title>
        <authorList>
            <consortium name="The Broad Institute Genomics Platform"/>
            <consortium name="The Broad Institute Genome Sequencing Center for Infectious Disease"/>
            <person name="Wu L."/>
            <person name="Ma J."/>
        </authorList>
    </citation>
    <scope>NUCLEOTIDE SEQUENCE [LARGE SCALE GENOMIC DNA]</scope>
    <source>
        <strain evidence="3">JCM 17386</strain>
    </source>
</reference>
<dbReference type="RefSeq" id="WP_229349485.1">
    <property type="nucleotide sequence ID" value="NZ_BAABAO010000013.1"/>
</dbReference>
<name>A0ABP7YPF0_9FLAO</name>
<dbReference type="PROSITE" id="PS51257">
    <property type="entry name" value="PROKAR_LIPOPROTEIN"/>
    <property type="match status" value="1"/>
</dbReference>
<feature type="signal peptide" evidence="1">
    <location>
        <begin position="1"/>
        <end position="24"/>
    </location>
</feature>
<organism evidence="2 3">
    <name type="scientific">Flavobacterium chungbukense</name>
    <dbReference type="NCBI Taxonomy" id="877464"/>
    <lineage>
        <taxon>Bacteria</taxon>
        <taxon>Pseudomonadati</taxon>
        <taxon>Bacteroidota</taxon>
        <taxon>Flavobacteriia</taxon>
        <taxon>Flavobacteriales</taxon>
        <taxon>Flavobacteriaceae</taxon>
        <taxon>Flavobacterium</taxon>
    </lineage>
</organism>
<sequence length="74" mass="8233">MKRLLNTKIILFIFLAGLAFSCKKNENKPADSTYDSIQNTIDTVGPEVDTLMDGTIEEIGNDTIVVKKDTLDKK</sequence>
<evidence type="ECO:0000313" key="2">
    <source>
        <dbReference type="EMBL" id="GAA4138339.1"/>
    </source>
</evidence>
<accession>A0ABP7YPF0</accession>
<comment type="caution">
    <text evidence="2">The sequence shown here is derived from an EMBL/GenBank/DDBJ whole genome shotgun (WGS) entry which is preliminary data.</text>
</comment>
<keyword evidence="1" id="KW-0732">Signal</keyword>
<protein>
    <submittedName>
        <fullName evidence="2">Uncharacterized protein</fullName>
    </submittedName>
</protein>
<gene>
    <name evidence="2" type="ORF">GCM10022250_36890</name>
</gene>
<feature type="chain" id="PRO_5045943726" evidence="1">
    <location>
        <begin position="25"/>
        <end position="74"/>
    </location>
</feature>
<dbReference type="Proteomes" id="UP001501333">
    <property type="component" value="Unassembled WGS sequence"/>
</dbReference>
<proteinExistence type="predicted"/>
<keyword evidence="3" id="KW-1185">Reference proteome</keyword>